<gene>
    <name evidence="1" type="ORF">ETD83_29525</name>
</gene>
<keyword evidence="2" id="KW-1185">Reference proteome</keyword>
<name>A0A5C4J4J8_9ACTN</name>
<proteinExistence type="predicted"/>
<organism evidence="1 2">
    <name type="scientific">Actinomadura soli</name>
    <dbReference type="NCBI Taxonomy" id="2508997"/>
    <lineage>
        <taxon>Bacteria</taxon>
        <taxon>Bacillati</taxon>
        <taxon>Actinomycetota</taxon>
        <taxon>Actinomycetes</taxon>
        <taxon>Streptosporangiales</taxon>
        <taxon>Thermomonosporaceae</taxon>
        <taxon>Actinomadura</taxon>
    </lineage>
</organism>
<evidence type="ECO:0000313" key="1">
    <source>
        <dbReference type="EMBL" id="TMQ91744.1"/>
    </source>
</evidence>
<dbReference type="AlphaFoldDB" id="A0A5C4J4J8"/>
<dbReference type="EMBL" id="VCKW01000191">
    <property type="protein sequence ID" value="TMQ91744.1"/>
    <property type="molecule type" value="Genomic_DNA"/>
</dbReference>
<dbReference type="Proteomes" id="UP000309174">
    <property type="component" value="Unassembled WGS sequence"/>
</dbReference>
<evidence type="ECO:0008006" key="3">
    <source>
        <dbReference type="Google" id="ProtNLM"/>
    </source>
</evidence>
<dbReference type="RefSeq" id="WP_138648485.1">
    <property type="nucleotide sequence ID" value="NZ_VCKW01000191.1"/>
</dbReference>
<dbReference type="OrthoDB" id="3819628at2"/>
<evidence type="ECO:0000313" key="2">
    <source>
        <dbReference type="Proteomes" id="UP000309174"/>
    </source>
</evidence>
<accession>A0A5C4J4J8</accession>
<protein>
    <recommendedName>
        <fullName evidence="3">VWFA domain-containing protein</fullName>
    </recommendedName>
</protein>
<reference evidence="1 2" key="1">
    <citation type="submission" date="2019-05" db="EMBL/GenBank/DDBJ databases">
        <title>Draft genome sequence of Actinomadura sp. 14C53.</title>
        <authorList>
            <person name="Saricaoglu S."/>
            <person name="Isik K."/>
        </authorList>
    </citation>
    <scope>NUCLEOTIDE SEQUENCE [LARGE SCALE GENOMIC DNA]</scope>
    <source>
        <strain evidence="1 2">14C53</strain>
    </source>
</reference>
<sequence length="210" mass="22061">MAIDGTASSNAKAITDERLAAVEQIMRRTAVCSGRLRVLVFSSSSAATITLYDQPLHPHGATDNARLKRVPKLVASAMGRIRPAYSSALTKLPGGGSDITGQLRHAADWQRQLGSGHRLEAYVFTDGLENVERRVGGRGFTVRKAKQLAATTTVPKLPGASLTVAGLGRVAGKPPRSSVVEGLVAYYTALCKKSGAASCLAVTDYAQAGR</sequence>
<comment type="caution">
    <text evidence="1">The sequence shown here is derived from an EMBL/GenBank/DDBJ whole genome shotgun (WGS) entry which is preliminary data.</text>
</comment>